<keyword evidence="3" id="KW-1185">Reference proteome</keyword>
<evidence type="ECO:0000256" key="1">
    <source>
        <dbReference type="SAM" id="Phobius"/>
    </source>
</evidence>
<gene>
    <name evidence="2" type="ORF">E4K67_24745</name>
</gene>
<dbReference type="Proteomes" id="UP000298460">
    <property type="component" value="Unassembled WGS sequence"/>
</dbReference>
<feature type="transmembrane region" description="Helical" evidence="1">
    <location>
        <begin position="124"/>
        <end position="143"/>
    </location>
</feature>
<comment type="caution">
    <text evidence="2">The sequence shown here is derived from an EMBL/GenBank/DDBJ whole genome shotgun (WGS) entry which is preliminary data.</text>
</comment>
<reference evidence="2 3" key="1">
    <citation type="submission" date="2019-03" db="EMBL/GenBank/DDBJ databases">
        <title>Draft Genome Sequence of Desulfosporosinus fructosivorans Strain 63.6F, Isolated from Marine Sediment in the Baltic Sea.</title>
        <authorList>
            <person name="Hausmann B."/>
            <person name="Vandieken V."/>
            <person name="Pjevac P."/>
            <person name="Schreck K."/>
            <person name="Herbold C.W."/>
            <person name="Loy A."/>
        </authorList>
    </citation>
    <scope>NUCLEOTIDE SEQUENCE [LARGE SCALE GENOMIC DNA]</scope>
    <source>
        <strain evidence="2 3">63.6F</strain>
    </source>
</reference>
<feature type="transmembrane region" description="Helical" evidence="1">
    <location>
        <begin position="93"/>
        <end position="112"/>
    </location>
</feature>
<protein>
    <submittedName>
        <fullName evidence="2">Uncharacterized protein</fullName>
    </submittedName>
</protein>
<keyword evidence="1" id="KW-0812">Transmembrane</keyword>
<name>A0A4Z0QYD9_9FIRM</name>
<feature type="transmembrane region" description="Helical" evidence="1">
    <location>
        <begin position="6"/>
        <end position="23"/>
    </location>
</feature>
<dbReference type="EMBL" id="SPQQ01000013">
    <property type="protein sequence ID" value="TGE35528.1"/>
    <property type="molecule type" value="Genomic_DNA"/>
</dbReference>
<dbReference type="OrthoDB" id="1797032at2"/>
<proteinExistence type="predicted"/>
<sequence>MPLYFIYPIFTTIFSVILLANVPRKEIQRLSIYGIIFGGMLDSLIHIFGYFTGLFAWINYGPFGFIGVHIFANVTWSIFFILYFYFLPPQKPLNYVFAGSGIFFSLMYYNMVVDLGILKSSSRVWLPLLGFVVWFSIATWGYYKLNSFIERKTFQK</sequence>
<organism evidence="2 3">
    <name type="scientific">Desulfosporosinus fructosivorans</name>
    <dbReference type="NCBI Taxonomy" id="2018669"/>
    <lineage>
        <taxon>Bacteria</taxon>
        <taxon>Bacillati</taxon>
        <taxon>Bacillota</taxon>
        <taxon>Clostridia</taxon>
        <taxon>Eubacteriales</taxon>
        <taxon>Desulfitobacteriaceae</taxon>
        <taxon>Desulfosporosinus</taxon>
    </lineage>
</organism>
<evidence type="ECO:0000313" key="3">
    <source>
        <dbReference type="Proteomes" id="UP000298460"/>
    </source>
</evidence>
<dbReference type="RefSeq" id="WP_135551632.1">
    <property type="nucleotide sequence ID" value="NZ_SPQQ01000013.1"/>
</dbReference>
<dbReference type="AlphaFoldDB" id="A0A4Z0QYD9"/>
<evidence type="ECO:0000313" key="2">
    <source>
        <dbReference type="EMBL" id="TGE35528.1"/>
    </source>
</evidence>
<accession>A0A4Z0QYD9</accession>
<keyword evidence="1" id="KW-0472">Membrane</keyword>
<feature type="transmembrane region" description="Helical" evidence="1">
    <location>
        <begin position="63"/>
        <end position="86"/>
    </location>
</feature>
<keyword evidence="1" id="KW-1133">Transmembrane helix</keyword>
<feature type="transmembrane region" description="Helical" evidence="1">
    <location>
        <begin position="30"/>
        <end position="51"/>
    </location>
</feature>